<evidence type="ECO:0000313" key="4">
    <source>
        <dbReference type="Proteomes" id="UP000430120"/>
    </source>
</evidence>
<keyword evidence="4" id="KW-1185">Reference proteome</keyword>
<evidence type="ECO:0000313" key="3">
    <source>
        <dbReference type="EMBL" id="KAB0579047.1"/>
    </source>
</evidence>
<proteinExistence type="predicted"/>
<evidence type="ECO:0000256" key="1">
    <source>
        <dbReference type="SAM" id="MobiDB-lite"/>
    </source>
</evidence>
<name>A0A643F9F3_IDEDE</name>
<sequence>MNQNPTPPSRWRSPMGIFMLIAGAVGIYYLLTEHLTHFTQAIPFLFLLACPLMHLFGHHHGGHGGHGGHGDQSQSEAKPDKRE</sequence>
<accession>A0A643F9F3</accession>
<reference evidence="3 4" key="1">
    <citation type="submission" date="2019-09" db="EMBL/GenBank/DDBJ databases">
        <title>Draft genome sequences of 48 bacterial type strains from the CCUG.</title>
        <authorList>
            <person name="Tunovic T."/>
            <person name="Pineiro-Iglesias B."/>
            <person name="Unosson C."/>
            <person name="Inganas E."/>
            <person name="Ohlen M."/>
            <person name="Cardew S."/>
            <person name="Jensie-Markopoulos S."/>
            <person name="Salva-Serra F."/>
            <person name="Jaen-Luchoro D."/>
            <person name="Karlsson R."/>
            <person name="Svensson-Stadler L."/>
            <person name="Chun J."/>
            <person name="Moore E."/>
        </authorList>
    </citation>
    <scope>NUCLEOTIDE SEQUENCE [LARGE SCALE GENOMIC DNA]</scope>
    <source>
        <strain evidence="3 4">CCUG 30977</strain>
    </source>
</reference>
<organism evidence="3 4">
    <name type="scientific">Ideonella dechloratans</name>
    <dbReference type="NCBI Taxonomy" id="36863"/>
    <lineage>
        <taxon>Bacteria</taxon>
        <taxon>Pseudomonadati</taxon>
        <taxon>Pseudomonadota</taxon>
        <taxon>Betaproteobacteria</taxon>
        <taxon>Burkholderiales</taxon>
        <taxon>Sphaerotilaceae</taxon>
        <taxon>Ideonella</taxon>
    </lineage>
</organism>
<dbReference type="Pfam" id="PF11666">
    <property type="entry name" value="DUF2933"/>
    <property type="match status" value="1"/>
</dbReference>
<protein>
    <submittedName>
        <fullName evidence="3">DUF2933 domain-containing protein</fullName>
    </submittedName>
</protein>
<keyword evidence="2" id="KW-0472">Membrane</keyword>
<comment type="caution">
    <text evidence="3">The sequence shown here is derived from an EMBL/GenBank/DDBJ whole genome shotgun (WGS) entry which is preliminary data.</text>
</comment>
<keyword evidence="2" id="KW-0812">Transmembrane</keyword>
<dbReference type="RefSeq" id="WP_151124961.1">
    <property type="nucleotide sequence ID" value="NZ_CP088081.1"/>
</dbReference>
<dbReference type="EMBL" id="VZPB01000040">
    <property type="protein sequence ID" value="KAB0579047.1"/>
    <property type="molecule type" value="Genomic_DNA"/>
</dbReference>
<dbReference type="Proteomes" id="UP000430120">
    <property type="component" value="Unassembled WGS sequence"/>
</dbReference>
<dbReference type="AlphaFoldDB" id="A0A643F9F3"/>
<keyword evidence="2" id="KW-1133">Transmembrane helix</keyword>
<dbReference type="OrthoDB" id="5298481at2"/>
<feature type="transmembrane region" description="Helical" evidence="2">
    <location>
        <begin position="12"/>
        <end position="31"/>
    </location>
</feature>
<gene>
    <name evidence="3" type="ORF">F7Q92_15290</name>
</gene>
<evidence type="ECO:0000256" key="2">
    <source>
        <dbReference type="SAM" id="Phobius"/>
    </source>
</evidence>
<dbReference type="InterPro" id="IPR021682">
    <property type="entry name" value="DUF2933"/>
</dbReference>
<feature type="region of interest" description="Disordered" evidence="1">
    <location>
        <begin position="61"/>
        <end position="83"/>
    </location>
</feature>